<evidence type="ECO:0000256" key="9">
    <source>
        <dbReference type="ARBA" id="ARBA00022679"/>
    </source>
</evidence>
<reference evidence="22" key="1">
    <citation type="submission" date="2025-08" db="UniProtKB">
        <authorList>
            <consortium name="Ensembl"/>
        </authorList>
    </citation>
    <scope>IDENTIFICATION</scope>
</reference>
<feature type="compositionally biased region" description="Polar residues" evidence="18">
    <location>
        <begin position="456"/>
        <end position="468"/>
    </location>
</feature>
<feature type="domain" description="Protein kinase" evidence="19">
    <location>
        <begin position="42"/>
        <end position="288"/>
    </location>
</feature>
<accession>A0A673JBE3</accession>
<evidence type="ECO:0000256" key="3">
    <source>
        <dbReference type="ARBA" id="ARBA00004496"/>
    </source>
</evidence>
<evidence type="ECO:0000256" key="14">
    <source>
        <dbReference type="ARBA" id="ARBA00022842"/>
    </source>
</evidence>
<dbReference type="GO" id="GO:0030425">
    <property type="term" value="C:dendrite"/>
    <property type="evidence" value="ECO:0007669"/>
    <property type="project" value="UniProtKB-SubCell"/>
</dbReference>
<dbReference type="InterPro" id="IPR049508">
    <property type="entry name" value="MARK1-4_cat"/>
</dbReference>
<dbReference type="GO" id="GO:0050321">
    <property type="term" value="F:tau-protein kinase activity"/>
    <property type="evidence" value="ECO:0007669"/>
    <property type="project" value="TreeGrafter"/>
</dbReference>
<dbReference type="Proteomes" id="UP000472270">
    <property type="component" value="Unassembled WGS sequence"/>
</dbReference>
<evidence type="ECO:0000256" key="4">
    <source>
        <dbReference type="ARBA" id="ARBA00006234"/>
    </source>
</evidence>
<feature type="compositionally biased region" description="Low complexity" evidence="18">
    <location>
        <begin position="469"/>
        <end position="484"/>
    </location>
</feature>
<dbReference type="PROSITE" id="PS50030">
    <property type="entry name" value="UBA"/>
    <property type="match status" value="1"/>
</dbReference>
<dbReference type="PROSITE" id="PS50032">
    <property type="entry name" value="KA1"/>
    <property type="match status" value="1"/>
</dbReference>
<dbReference type="FunFam" id="3.30.310.80:FF:000001">
    <property type="entry name" value="Non-specific serine/threonine protein kinase"/>
    <property type="match status" value="1"/>
</dbReference>
<dbReference type="SMART" id="SM00220">
    <property type="entry name" value="S_TKc"/>
    <property type="match status" value="1"/>
</dbReference>
<sequence>PPICAFRFNLHNHSQSHSDSKPGGRCNMPHSTADEQPHIGCYRLLKTIGKGNFAKVKLAKHVLTGKEVRIDIYIFCLRFQLFREVRIMKLLNHPNIVKLFEVIETDKTLYLVMEYASGGEVFDYLVAHGRMKEKEARAKFRQIVSAVQYCHQKCIVHRDLKAENLLLDADMNIKIADFGFSNEFTLGNKLDTFCGSPPYAAPELFQGKKYDGPEVDVWSLGVILYTLVSGSLPFDGQNLKELRERVLRGKYRIPFYMSTDCENLLKKFLILNPTKRGSLDQIMKDRWMNAGHEDDELKPYIEPQPDYKDPKRTDIMLRMGYSLDEIQDSLINQKYNDVMATYLLLDYRNSELDELSIKPCPGIDLTNNAQSPSHKGQRNTSNPKSRRSTDQSSSVSTKRPQGDSKQVGSGSSSKVPPSPLISGDHKKTPTPSTNSILSSGTNRSRNSPITERATLGVQNGKDSLNTPGSRASTASAAAVLAASSRTRHHKSLSTSAHPSPPDLHAHRPSTANQKAPVVSPSAQNINISSMADRINFSRGVTSRSTFHAGQQRATRDQQASAYNDPSASPSLSHGNSQVRRPGTGIFSKFTSKFVRRNLSFRFPRRPMLSTADKMEKGTQGLPGDENKDYFSSSSPVSSTPSSTQASKDTKPRSLRFTWSMKTTSSMEPNEMMKEIRKVLDSNSCEYELRERFMLLCISGSLAHDDFVQWEMEVCKLPRLSLNGVRFKRISGTSIAFKNIASKIANELKL</sequence>
<reference evidence="22" key="2">
    <citation type="submission" date="2025-09" db="UniProtKB">
        <authorList>
            <consortium name="Ensembl"/>
        </authorList>
    </citation>
    <scope>IDENTIFICATION</scope>
</reference>
<feature type="compositionally biased region" description="Low complexity" evidence="18">
    <location>
        <begin position="631"/>
        <end position="643"/>
    </location>
</feature>
<gene>
    <name evidence="22" type="primary">mark2a</name>
</gene>
<keyword evidence="11" id="KW-0547">Nucleotide-binding</keyword>
<evidence type="ECO:0000259" key="19">
    <source>
        <dbReference type="PROSITE" id="PS50011"/>
    </source>
</evidence>
<feature type="domain" description="UBA" evidence="20">
    <location>
        <begin position="307"/>
        <end position="346"/>
    </location>
</feature>
<dbReference type="Gene3D" id="3.30.310.80">
    <property type="entry name" value="Kinase associated domain 1, KA1"/>
    <property type="match status" value="1"/>
</dbReference>
<dbReference type="InterPro" id="IPR008271">
    <property type="entry name" value="Ser/Thr_kinase_AS"/>
</dbReference>
<keyword evidence="15" id="KW-0966">Cell projection</keyword>
<keyword evidence="14" id="KW-0460">Magnesium</keyword>
<dbReference type="Gene3D" id="3.30.200.20">
    <property type="entry name" value="Phosphorylase Kinase, domain 1"/>
    <property type="match status" value="1"/>
</dbReference>
<feature type="region of interest" description="Disordered" evidence="18">
    <location>
        <begin position="609"/>
        <end position="653"/>
    </location>
</feature>
<dbReference type="SMART" id="SM00165">
    <property type="entry name" value="UBA"/>
    <property type="match status" value="1"/>
</dbReference>
<evidence type="ECO:0000256" key="1">
    <source>
        <dbReference type="ARBA" id="ARBA00001946"/>
    </source>
</evidence>
<dbReference type="InterPro" id="IPR011009">
    <property type="entry name" value="Kinase-like_dom_sf"/>
</dbReference>
<dbReference type="InterPro" id="IPR001772">
    <property type="entry name" value="KA1_dom"/>
</dbReference>
<keyword evidence="8" id="KW-0597">Phosphoprotein</keyword>
<evidence type="ECO:0000256" key="13">
    <source>
        <dbReference type="ARBA" id="ARBA00022840"/>
    </source>
</evidence>
<dbReference type="CDD" id="cd14406">
    <property type="entry name" value="UBA_MARK2"/>
    <property type="match status" value="1"/>
</dbReference>
<dbReference type="GO" id="GO:0005737">
    <property type="term" value="C:cytoplasm"/>
    <property type="evidence" value="ECO:0007669"/>
    <property type="project" value="UniProtKB-SubCell"/>
</dbReference>
<dbReference type="Gene3D" id="1.10.510.10">
    <property type="entry name" value="Transferase(Phosphotransferase) domain 1"/>
    <property type="match status" value="1"/>
</dbReference>
<dbReference type="PROSITE" id="PS50011">
    <property type="entry name" value="PROTEIN_KINASE_DOM"/>
    <property type="match status" value="1"/>
</dbReference>
<keyword evidence="9" id="KW-0808">Transferase</keyword>
<feature type="compositionally biased region" description="Low complexity" evidence="18">
    <location>
        <begin position="390"/>
        <end position="415"/>
    </location>
</feature>
<dbReference type="FunFam" id="1.10.510.10:FF:000156">
    <property type="entry name" value="Serine/threonine-protein kinase SIK3 homolog"/>
    <property type="match status" value="1"/>
</dbReference>
<comment type="cofactor">
    <cofactor evidence="1">
        <name>Mg(2+)</name>
        <dbReference type="ChEBI" id="CHEBI:18420"/>
    </cofactor>
</comment>
<feature type="region of interest" description="Disordered" evidence="18">
    <location>
        <begin position="542"/>
        <end position="583"/>
    </location>
</feature>
<comment type="similarity">
    <text evidence="4">Belongs to the protein kinase superfamily. CAMK Ser/Thr protein kinase family. SNF1 subfamily.</text>
</comment>
<dbReference type="SUPFAM" id="SSF56112">
    <property type="entry name" value="Protein kinase-like (PK-like)"/>
    <property type="match status" value="1"/>
</dbReference>
<evidence type="ECO:0000313" key="23">
    <source>
        <dbReference type="Proteomes" id="UP000472270"/>
    </source>
</evidence>
<feature type="compositionally biased region" description="Polar residues" evidence="18">
    <location>
        <begin position="429"/>
        <end position="449"/>
    </location>
</feature>
<keyword evidence="7" id="KW-0723">Serine/threonine-protein kinase</keyword>
<keyword evidence="10" id="KW-0479">Metal-binding</keyword>
<comment type="subcellular location">
    <subcellularLocation>
        <location evidence="2">Cell projection</location>
        <location evidence="2">Dendrite</location>
    </subcellularLocation>
    <subcellularLocation>
        <location evidence="3">Cytoplasm</location>
    </subcellularLocation>
</comment>
<evidence type="ECO:0000256" key="5">
    <source>
        <dbReference type="ARBA" id="ARBA00012513"/>
    </source>
</evidence>
<dbReference type="PROSITE" id="PS00108">
    <property type="entry name" value="PROTEIN_KINASE_ST"/>
    <property type="match status" value="1"/>
</dbReference>
<dbReference type="InterPro" id="IPR000719">
    <property type="entry name" value="Prot_kinase_dom"/>
</dbReference>
<feature type="compositionally biased region" description="Polar residues" evidence="18">
    <location>
        <begin position="542"/>
        <end position="578"/>
    </location>
</feature>
<dbReference type="Gene3D" id="1.10.8.10">
    <property type="entry name" value="DNA helicase RuvA subunit, C-terminal domain"/>
    <property type="match status" value="1"/>
</dbReference>
<dbReference type="AlphaFoldDB" id="A0A673JBE3"/>
<keyword evidence="6" id="KW-0963">Cytoplasm</keyword>
<protein>
    <recommendedName>
        <fullName evidence="5">non-specific serine/threonine protein kinase</fullName>
        <ecNumber evidence="5">2.7.11.1</ecNumber>
    </recommendedName>
</protein>
<evidence type="ECO:0000256" key="16">
    <source>
        <dbReference type="ARBA" id="ARBA00047899"/>
    </source>
</evidence>
<comment type="catalytic activity">
    <reaction evidence="17">
        <text>L-seryl-[protein] + ATP = O-phospho-L-seryl-[protein] + ADP + H(+)</text>
        <dbReference type="Rhea" id="RHEA:17989"/>
        <dbReference type="Rhea" id="RHEA-COMP:9863"/>
        <dbReference type="Rhea" id="RHEA-COMP:11604"/>
        <dbReference type="ChEBI" id="CHEBI:15378"/>
        <dbReference type="ChEBI" id="CHEBI:29999"/>
        <dbReference type="ChEBI" id="CHEBI:30616"/>
        <dbReference type="ChEBI" id="CHEBI:83421"/>
        <dbReference type="ChEBI" id="CHEBI:456216"/>
        <dbReference type="EC" id="2.7.11.1"/>
    </reaction>
</comment>
<evidence type="ECO:0000259" key="20">
    <source>
        <dbReference type="PROSITE" id="PS50030"/>
    </source>
</evidence>
<evidence type="ECO:0000256" key="18">
    <source>
        <dbReference type="SAM" id="MobiDB-lite"/>
    </source>
</evidence>
<dbReference type="FunFam" id="1.10.8.10:FF:000005">
    <property type="entry name" value="Non-specific serine/threonine protein kinase"/>
    <property type="match status" value="1"/>
</dbReference>
<dbReference type="GO" id="GO:0000226">
    <property type="term" value="P:microtubule cytoskeleton organization"/>
    <property type="evidence" value="ECO:0007669"/>
    <property type="project" value="TreeGrafter"/>
</dbReference>
<comment type="catalytic activity">
    <reaction evidence="16">
        <text>L-threonyl-[protein] + ATP = O-phospho-L-threonyl-[protein] + ADP + H(+)</text>
        <dbReference type="Rhea" id="RHEA:46608"/>
        <dbReference type="Rhea" id="RHEA-COMP:11060"/>
        <dbReference type="Rhea" id="RHEA-COMP:11605"/>
        <dbReference type="ChEBI" id="CHEBI:15378"/>
        <dbReference type="ChEBI" id="CHEBI:30013"/>
        <dbReference type="ChEBI" id="CHEBI:30616"/>
        <dbReference type="ChEBI" id="CHEBI:61977"/>
        <dbReference type="ChEBI" id="CHEBI:456216"/>
        <dbReference type="EC" id="2.7.11.1"/>
    </reaction>
</comment>
<evidence type="ECO:0000256" key="10">
    <source>
        <dbReference type="ARBA" id="ARBA00022723"/>
    </source>
</evidence>
<dbReference type="CDD" id="cd14072">
    <property type="entry name" value="STKc_MARK"/>
    <property type="match status" value="1"/>
</dbReference>
<evidence type="ECO:0000256" key="12">
    <source>
        <dbReference type="ARBA" id="ARBA00022777"/>
    </source>
</evidence>
<evidence type="ECO:0000256" key="6">
    <source>
        <dbReference type="ARBA" id="ARBA00022490"/>
    </source>
</evidence>
<dbReference type="InterPro" id="IPR015940">
    <property type="entry name" value="UBA"/>
</dbReference>
<name>A0A673JBE3_9TELE</name>
<dbReference type="Pfam" id="PF00069">
    <property type="entry name" value="Pkinase"/>
    <property type="match status" value="1"/>
</dbReference>
<dbReference type="Ensembl" id="ENSSRHT00000048657.1">
    <property type="protein sequence ID" value="ENSSRHP00000047328.1"/>
    <property type="gene ID" value="ENSSRHG00000022923.1"/>
</dbReference>
<organism evidence="22 23">
    <name type="scientific">Sinocyclocheilus rhinocerous</name>
    <dbReference type="NCBI Taxonomy" id="307959"/>
    <lineage>
        <taxon>Eukaryota</taxon>
        <taxon>Metazoa</taxon>
        <taxon>Chordata</taxon>
        <taxon>Craniata</taxon>
        <taxon>Vertebrata</taxon>
        <taxon>Euteleostomi</taxon>
        <taxon>Actinopterygii</taxon>
        <taxon>Neopterygii</taxon>
        <taxon>Teleostei</taxon>
        <taxon>Ostariophysi</taxon>
        <taxon>Cypriniformes</taxon>
        <taxon>Cyprinidae</taxon>
        <taxon>Cyprininae</taxon>
        <taxon>Sinocyclocheilus</taxon>
    </lineage>
</organism>
<feature type="compositionally biased region" description="Polar residues" evidence="18">
    <location>
        <begin position="365"/>
        <end position="383"/>
    </location>
</feature>
<evidence type="ECO:0000256" key="11">
    <source>
        <dbReference type="ARBA" id="ARBA00022741"/>
    </source>
</evidence>
<dbReference type="PANTHER" id="PTHR24346:SF56">
    <property type="entry name" value="SERINE_THREONINE-PROTEIN KINASE MARK2"/>
    <property type="match status" value="1"/>
</dbReference>
<dbReference type="FunFam" id="3.30.200.20:FF:000003">
    <property type="entry name" value="Non-specific serine/threonine protein kinase"/>
    <property type="match status" value="1"/>
</dbReference>
<evidence type="ECO:0000256" key="7">
    <source>
        <dbReference type="ARBA" id="ARBA00022527"/>
    </source>
</evidence>
<keyword evidence="23" id="KW-1185">Reference proteome</keyword>
<dbReference type="Pfam" id="PF02149">
    <property type="entry name" value="KA1"/>
    <property type="match status" value="1"/>
</dbReference>
<dbReference type="PANTHER" id="PTHR24346">
    <property type="entry name" value="MAP/MICROTUBULE AFFINITY-REGULATING KINASE"/>
    <property type="match status" value="1"/>
</dbReference>
<dbReference type="GO" id="GO:0035556">
    <property type="term" value="P:intracellular signal transduction"/>
    <property type="evidence" value="ECO:0007669"/>
    <property type="project" value="TreeGrafter"/>
</dbReference>
<keyword evidence="13" id="KW-0067">ATP-binding</keyword>
<dbReference type="GO" id="GO:0005524">
    <property type="term" value="F:ATP binding"/>
    <property type="evidence" value="ECO:0007669"/>
    <property type="project" value="UniProtKB-KW"/>
</dbReference>
<dbReference type="InterPro" id="IPR028375">
    <property type="entry name" value="KA1/Ssp2_C"/>
</dbReference>
<feature type="domain" description="KA1" evidence="21">
    <location>
        <begin position="700"/>
        <end position="749"/>
    </location>
</feature>
<proteinExistence type="inferred from homology"/>
<keyword evidence="12" id="KW-0418">Kinase</keyword>
<evidence type="ECO:0000256" key="2">
    <source>
        <dbReference type="ARBA" id="ARBA00004279"/>
    </source>
</evidence>
<dbReference type="GO" id="GO:0046872">
    <property type="term" value="F:metal ion binding"/>
    <property type="evidence" value="ECO:0007669"/>
    <property type="project" value="UniProtKB-KW"/>
</dbReference>
<dbReference type="EC" id="2.7.11.1" evidence="5"/>
<evidence type="ECO:0000256" key="15">
    <source>
        <dbReference type="ARBA" id="ARBA00023273"/>
    </source>
</evidence>
<evidence type="ECO:0000256" key="8">
    <source>
        <dbReference type="ARBA" id="ARBA00022553"/>
    </source>
</evidence>
<dbReference type="SUPFAM" id="SSF103243">
    <property type="entry name" value="KA1-like"/>
    <property type="match status" value="1"/>
</dbReference>
<evidence type="ECO:0000256" key="17">
    <source>
        <dbReference type="ARBA" id="ARBA00048679"/>
    </source>
</evidence>
<evidence type="ECO:0000259" key="21">
    <source>
        <dbReference type="PROSITE" id="PS50032"/>
    </source>
</evidence>
<evidence type="ECO:0000313" key="22">
    <source>
        <dbReference type="Ensembl" id="ENSSRHP00000047328.1"/>
    </source>
</evidence>
<feature type="region of interest" description="Disordered" evidence="18">
    <location>
        <begin position="363"/>
        <end position="524"/>
    </location>
</feature>